<dbReference type="EMBL" id="JBHTJH010000017">
    <property type="protein sequence ID" value="MFD0863699.1"/>
    <property type="molecule type" value="Genomic_DNA"/>
</dbReference>
<evidence type="ECO:0000313" key="5">
    <source>
        <dbReference type="Proteomes" id="UP001596978"/>
    </source>
</evidence>
<comment type="caution">
    <text evidence="4">The sequence shown here is derived from an EMBL/GenBank/DDBJ whole genome shotgun (WGS) entry which is preliminary data.</text>
</comment>
<dbReference type="PRINTS" id="PR00421">
    <property type="entry name" value="THIOREDOXIN"/>
</dbReference>
<dbReference type="Proteomes" id="UP001596978">
    <property type="component" value="Unassembled WGS sequence"/>
</dbReference>
<dbReference type="PROSITE" id="PS00194">
    <property type="entry name" value="THIOREDOXIN_1"/>
    <property type="match status" value="1"/>
</dbReference>
<gene>
    <name evidence="4" type="ORF">ACFQ1M_15905</name>
</gene>
<dbReference type="InterPro" id="IPR012336">
    <property type="entry name" value="Thioredoxin-like_fold"/>
</dbReference>
<name>A0ABW3D0W2_9FLAO</name>
<feature type="chain" id="PRO_5046361211" evidence="2">
    <location>
        <begin position="19"/>
        <end position="182"/>
    </location>
</feature>
<protein>
    <submittedName>
        <fullName evidence="4">Thioredoxin family protein</fullName>
    </submittedName>
</protein>
<proteinExistence type="predicted"/>
<dbReference type="InterPro" id="IPR017937">
    <property type="entry name" value="Thioredoxin_CS"/>
</dbReference>
<keyword evidence="5" id="KW-1185">Reference proteome</keyword>
<keyword evidence="1" id="KW-0676">Redox-active center</keyword>
<feature type="domain" description="Thioredoxin-like fold" evidence="3">
    <location>
        <begin position="35"/>
        <end position="150"/>
    </location>
</feature>
<organism evidence="4 5">
    <name type="scientific">Sungkyunkwania multivorans</name>
    <dbReference type="NCBI Taxonomy" id="1173618"/>
    <lineage>
        <taxon>Bacteria</taxon>
        <taxon>Pseudomonadati</taxon>
        <taxon>Bacteroidota</taxon>
        <taxon>Flavobacteriia</taxon>
        <taxon>Flavobacteriales</taxon>
        <taxon>Flavobacteriaceae</taxon>
        <taxon>Sungkyunkwania</taxon>
    </lineage>
</organism>
<accession>A0ABW3D0W2</accession>
<evidence type="ECO:0000313" key="4">
    <source>
        <dbReference type="EMBL" id="MFD0863699.1"/>
    </source>
</evidence>
<sequence length="182" mass="21260">MMKKILFIVALFSGIAMQAQKVQWMSFEEAVAAQEKEPKKIIMDVYTNWCGPCKMLDKKTLQNKDVAAYISEHYYAVKFNGEGKDAVTYKGNEFTNPDYDPERSNRRNSAHQFTSYLQVRGYPTLVFFDENADLIAPLTGYLQPNQLELYLKLFKDDKHKELKTREAFEEYQKSFVSEFKSE</sequence>
<dbReference type="SUPFAM" id="SSF52833">
    <property type="entry name" value="Thioredoxin-like"/>
    <property type="match status" value="1"/>
</dbReference>
<dbReference type="Gene3D" id="3.40.30.10">
    <property type="entry name" value="Glutaredoxin"/>
    <property type="match status" value="1"/>
</dbReference>
<evidence type="ECO:0000256" key="1">
    <source>
        <dbReference type="ARBA" id="ARBA00023284"/>
    </source>
</evidence>
<dbReference type="Pfam" id="PF13098">
    <property type="entry name" value="Thioredoxin_2"/>
    <property type="match status" value="1"/>
</dbReference>
<feature type="signal peptide" evidence="2">
    <location>
        <begin position="1"/>
        <end position="18"/>
    </location>
</feature>
<dbReference type="InterPro" id="IPR036249">
    <property type="entry name" value="Thioredoxin-like_sf"/>
</dbReference>
<evidence type="ECO:0000256" key="2">
    <source>
        <dbReference type="SAM" id="SignalP"/>
    </source>
</evidence>
<evidence type="ECO:0000259" key="3">
    <source>
        <dbReference type="Pfam" id="PF13098"/>
    </source>
</evidence>
<reference evidence="5" key="1">
    <citation type="journal article" date="2019" name="Int. J. Syst. Evol. Microbiol.">
        <title>The Global Catalogue of Microorganisms (GCM) 10K type strain sequencing project: providing services to taxonomists for standard genome sequencing and annotation.</title>
        <authorList>
            <consortium name="The Broad Institute Genomics Platform"/>
            <consortium name="The Broad Institute Genome Sequencing Center for Infectious Disease"/>
            <person name="Wu L."/>
            <person name="Ma J."/>
        </authorList>
    </citation>
    <scope>NUCLEOTIDE SEQUENCE [LARGE SCALE GENOMIC DNA]</scope>
    <source>
        <strain evidence="5">CCUG 62952</strain>
    </source>
</reference>
<keyword evidence="2" id="KW-0732">Signal</keyword>